<evidence type="ECO:0000256" key="1">
    <source>
        <dbReference type="SAM" id="MobiDB-lite"/>
    </source>
</evidence>
<proteinExistence type="predicted"/>
<dbReference type="EMBL" id="CAKOGL010000027">
    <property type="protein sequence ID" value="CAH2104167.1"/>
    <property type="molecule type" value="Genomic_DNA"/>
</dbReference>
<dbReference type="Proteomes" id="UP001153954">
    <property type="component" value="Unassembled WGS sequence"/>
</dbReference>
<name>A0AAU9V290_EUPED</name>
<dbReference type="AlphaFoldDB" id="A0AAU9V290"/>
<accession>A0AAU9V290</accession>
<reference evidence="2" key="1">
    <citation type="submission" date="2022-03" db="EMBL/GenBank/DDBJ databases">
        <authorList>
            <person name="Tunstrom K."/>
        </authorList>
    </citation>
    <scope>NUCLEOTIDE SEQUENCE</scope>
</reference>
<gene>
    <name evidence="2" type="ORF">EEDITHA_LOCUS18585</name>
</gene>
<organism evidence="2 3">
    <name type="scientific">Euphydryas editha</name>
    <name type="common">Edith's checkerspot</name>
    <dbReference type="NCBI Taxonomy" id="104508"/>
    <lineage>
        <taxon>Eukaryota</taxon>
        <taxon>Metazoa</taxon>
        <taxon>Ecdysozoa</taxon>
        <taxon>Arthropoda</taxon>
        <taxon>Hexapoda</taxon>
        <taxon>Insecta</taxon>
        <taxon>Pterygota</taxon>
        <taxon>Neoptera</taxon>
        <taxon>Endopterygota</taxon>
        <taxon>Lepidoptera</taxon>
        <taxon>Glossata</taxon>
        <taxon>Ditrysia</taxon>
        <taxon>Papilionoidea</taxon>
        <taxon>Nymphalidae</taxon>
        <taxon>Nymphalinae</taxon>
        <taxon>Euphydryas</taxon>
    </lineage>
</organism>
<evidence type="ECO:0000313" key="2">
    <source>
        <dbReference type="EMBL" id="CAH2104167.1"/>
    </source>
</evidence>
<comment type="caution">
    <text evidence="2">The sequence shown here is derived from an EMBL/GenBank/DDBJ whole genome shotgun (WGS) entry which is preliminary data.</text>
</comment>
<sequence>MYTRPYQSHPHVCNVLYKRIFQFSHLVRIESIQLPEHASLTNQGCGLKKEFNLANKHANKNTRSPVAARETDSASANRKPAAAHGAI</sequence>
<protein>
    <submittedName>
        <fullName evidence="2">Uncharacterized protein</fullName>
    </submittedName>
</protein>
<feature type="region of interest" description="Disordered" evidence="1">
    <location>
        <begin position="57"/>
        <end position="87"/>
    </location>
</feature>
<keyword evidence="3" id="KW-1185">Reference proteome</keyword>
<evidence type="ECO:0000313" key="3">
    <source>
        <dbReference type="Proteomes" id="UP001153954"/>
    </source>
</evidence>